<evidence type="ECO:0000313" key="3">
    <source>
        <dbReference type="Proteomes" id="UP000026960"/>
    </source>
</evidence>
<reference evidence="2" key="1">
    <citation type="journal article" date="2009" name="Rice">
        <title>De Novo Next Generation Sequencing of Plant Genomes.</title>
        <authorList>
            <person name="Rounsley S."/>
            <person name="Marri P.R."/>
            <person name="Yu Y."/>
            <person name="He R."/>
            <person name="Sisneros N."/>
            <person name="Goicoechea J.L."/>
            <person name="Lee S.J."/>
            <person name="Angelova A."/>
            <person name="Kudrna D."/>
            <person name="Luo M."/>
            <person name="Affourtit J."/>
            <person name="Desany B."/>
            <person name="Knight J."/>
            <person name="Niazi F."/>
            <person name="Egholm M."/>
            <person name="Wing R.A."/>
        </authorList>
    </citation>
    <scope>NUCLEOTIDE SEQUENCE [LARGE SCALE GENOMIC DNA]</scope>
    <source>
        <strain evidence="2">cv. IRGC 105608</strain>
    </source>
</reference>
<protein>
    <submittedName>
        <fullName evidence="2">Uncharacterized protein</fullName>
    </submittedName>
</protein>
<keyword evidence="1" id="KW-1133">Transmembrane helix</keyword>
<sequence length="58" mass="6741">MRSTLVSSFLDLFAILFGLCLFLANCRLTSPSSDCLSDLIVFFFFFFWHCINVRTLHN</sequence>
<reference evidence="2" key="2">
    <citation type="submission" date="2015-03" db="UniProtKB">
        <authorList>
            <consortium name="EnsemblPlants"/>
        </authorList>
    </citation>
    <scope>IDENTIFICATION</scope>
</reference>
<dbReference type="Proteomes" id="UP000026960">
    <property type="component" value="Chromosome 3"/>
</dbReference>
<dbReference type="Gramene" id="OBART03G21560.2">
    <property type="protein sequence ID" value="OBART03G21560.2"/>
    <property type="gene ID" value="OBART03G21560"/>
</dbReference>
<feature type="transmembrane region" description="Helical" evidence="1">
    <location>
        <begin position="36"/>
        <end position="56"/>
    </location>
</feature>
<name>A0A0D3FJV8_9ORYZ</name>
<keyword evidence="1" id="KW-0472">Membrane</keyword>
<keyword evidence="1" id="KW-0812">Transmembrane</keyword>
<dbReference type="HOGENOM" id="CLU_2982219_0_0_1"/>
<feature type="transmembrane region" description="Helical" evidence="1">
    <location>
        <begin position="6"/>
        <end position="24"/>
    </location>
</feature>
<accession>A0A0D3FJV8</accession>
<keyword evidence="3" id="KW-1185">Reference proteome</keyword>
<dbReference type="EnsemblPlants" id="OBART03G21560.2">
    <property type="protein sequence ID" value="OBART03G21560.2"/>
    <property type="gene ID" value="OBART03G21560"/>
</dbReference>
<proteinExistence type="predicted"/>
<organism evidence="2">
    <name type="scientific">Oryza barthii</name>
    <dbReference type="NCBI Taxonomy" id="65489"/>
    <lineage>
        <taxon>Eukaryota</taxon>
        <taxon>Viridiplantae</taxon>
        <taxon>Streptophyta</taxon>
        <taxon>Embryophyta</taxon>
        <taxon>Tracheophyta</taxon>
        <taxon>Spermatophyta</taxon>
        <taxon>Magnoliopsida</taxon>
        <taxon>Liliopsida</taxon>
        <taxon>Poales</taxon>
        <taxon>Poaceae</taxon>
        <taxon>BOP clade</taxon>
        <taxon>Oryzoideae</taxon>
        <taxon>Oryzeae</taxon>
        <taxon>Oryzinae</taxon>
        <taxon>Oryza</taxon>
    </lineage>
</organism>
<evidence type="ECO:0000256" key="1">
    <source>
        <dbReference type="SAM" id="Phobius"/>
    </source>
</evidence>
<dbReference type="AlphaFoldDB" id="A0A0D3FJV8"/>
<evidence type="ECO:0000313" key="2">
    <source>
        <dbReference type="EnsemblPlants" id="OBART03G21560.2"/>
    </source>
</evidence>